<evidence type="ECO:0000259" key="2">
    <source>
        <dbReference type="Pfam" id="PF15009"/>
    </source>
</evidence>
<reference evidence="4" key="1">
    <citation type="submission" date="2025-08" db="UniProtKB">
        <authorList>
            <consortium name="RefSeq"/>
        </authorList>
    </citation>
    <scope>IDENTIFICATION</scope>
    <source>
        <tissue evidence="4">Gonads</tissue>
    </source>
</reference>
<proteinExistence type="predicted"/>
<dbReference type="PANTHER" id="PTHR34339:SF1">
    <property type="entry name" value="STIMULATOR OF INTERFERON GENES PROTEIN"/>
    <property type="match status" value="1"/>
</dbReference>
<gene>
    <name evidence="4" type="primary">LOC115881083</name>
</gene>
<dbReference type="InterPro" id="IPR029158">
    <property type="entry name" value="STING"/>
</dbReference>
<name>A0A6J2XUQ3_SITOR</name>
<dbReference type="AlphaFoldDB" id="A0A6J2XUQ3"/>
<dbReference type="InParanoid" id="A0A6J2XUQ3"/>
<protein>
    <submittedName>
        <fullName evidence="4">Stimulator of interferon genes protein</fullName>
    </submittedName>
</protein>
<evidence type="ECO:0000313" key="3">
    <source>
        <dbReference type="Proteomes" id="UP000504635"/>
    </source>
</evidence>
<dbReference type="InterPro" id="IPR055432">
    <property type="entry name" value="STING_LBD"/>
</dbReference>
<dbReference type="GO" id="GO:0032481">
    <property type="term" value="P:positive regulation of type I interferon production"/>
    <property type="evidence" value="ECO:0007669"/>
    <property type="project" value="InterPro"/>
</dbReference>
<keyword evidence="1" id="KW-0472">Membrane</keyword>
<dbReference type="CTD" id="36016"/>
<dbReference type="Gene3D" id="1.20.5.5200">
    <property type="match status" value="1"/>
</dbReference>
<dbReference type="GO" id="GO:0061709">
    <property type="term" value="P:reticulophagy"/>
    <property type="evidence" value="ECO:0007669"/>
    <property type="project" value="TreeGrafter"/>
</dbReference>
<evidence type="ECO:0000313" key="4">
    <source>
        <dbReference type="RefSeq" id="XP_030754304.1"/>
    </source>
</evidence>
<keyword evidence="1" id="KW-1133">Transmembrane helix</keyword>
<sequence>MGDKKTEYENVHFTTKILGQSVNKLNNISERTYVKPLCVIKKGSRDYYPSNIPRARDSMTNTYIICIISVTFIHFVLSNNKTSLLCTYLFSIFFYLILNIIYRIILFLHELKHLHSRYDSYKDLIVASFSCNINSMVCFGACVLIIVYYVTSQGLPVLDDKYLIPCVLFFLHKLLDLDSNSINDSLCIAKENGLDYGSGMAYSFFFGYLNYILPKTGDKMKNLEEMMKDYESLNNVQFECHKIFILIPKSLTCHVEINAVSSLMELRSSLEDKVKTVAGVRDRVYRNSVYTIQHERTGKLIYVCAEYATPLKTFKEVCEKSTPHTNYYTRHKNDILLQFYLTLSKILEFTEMDKKCELVYYDDKDDNNQYYDVGRILLGKIVELKKKQNDSKNK</sequence>
<dbReference type="InterPro" id="IPR038623">
    <property type="entry name" value="STING_C_sf"/>
</dbReference>
<dbReference type="GO" id="GO:0005789">
    <property type="term" value="C:endoplasmic reticulum membrane"/>
    <property type="evidence" value="ECO:0007669"/>
    <property type="project" value="TreeGrafter"/>
</dbReference>
<feature type="domain" description="STING ligand-binding" evidence="2">
    <location>
        <begin position="195"/>
        <end position="381"/>
    </location>
</feature>
<dbReference type="GO" id="GO:0000045">
    <property type="term" value="P:autophagosome assembly"/>
    <property type="evidence" value="ECO:0007669"/>
    <property type="project" value="TreeGrafter"/>
</dbReference>
<keyword evidence="3" id="KW-1185">Reference proteome</keyword>
<feature type="transmembrane region" description="Helical" evidence="1">
    <location>
        <begin position="89"/>
        <end position="108"/>
    </location>
</feature>
<feature type="transmembrane region" description="Helical" evidence="1">
    <location>
        <begin position="129"/>
        <end position="150"/>
    </location>
</feature>
<dbReference type="Proteomes" id="UP000504635">
    <property type="component" value="Unplaced"/>
</dbReference>
<dbReference type="GO" id="GO:0002218">
    <property type="term" value="P:activation of innate immune response"/>
    <property type="evidence" value="ECO:0007669"/>
    <property type="project" value="InterPro"/>
</dbReference>
<dbReference type="RefSeq" id="XP_030754304.1">
    <property type="nucleotide sequence ID" value="XM_030898444.1"/>
</dbReference>
<dbReference type="KEGG" id="soy:115881083"/>
<dbReference type="GO" id="GO:0016239">
    <property type="term" value="P:positive regulation of macroautophagy"/>
    <property type="evidence" value="ECO:0007669"/>
    <property type="project" value="TreeGrafter"/>
</dbReference>
<dbReference type="Pfam" id="PF15009">
    <property type="entry name" value="STING_LBD"/>
    <property type="match status" value="1"/>
</dbReference>
<dbReference type="GO" id="GO:0005776">
    <property type="term" value="C:autophagosome"/>
    <property type="evidence" value="ECO:0007669"/>
    <property type="project" value="TreeGrafter"/>
</dbReference>
<feature type="transmembrane region" description="Helical" evidence="1">
    <location>
        <begin position="196"/>
        <end position="213"/>
    </location>
</feature>
<dbReference type="FunCoup" id="A0A6J2XUQ3">
    <property type="interactions" value="291"/>
</dbReference>
<dbReference type="GO" id="GO:0045087">
    <property type="term" value="P:innate immune response"/>
    <property type="evidence" value="ECO:0007669"/>
    <property type="project" value="TreeGrafter"/>
</dbReference>
<accession>A0A6J2XUQ3</accession>
<organism evidence="3 4">
    <name type="scientific">Sitophilus oryzae</name>
    <name type="common">Rice weevil</name>
    <name type="synonym">Curculio oryzae</name>
    <dbReference type="NCBI Taxonomy" id="7048"/>
    <lineage>
        <taxon>Eukaryota</taxon>
        <taxon>Metazoa</taxon>
        <taxon>Ecdysozoa</taxon>
        <taxon>Arthropoda</taxon>
        <taxon>Hexapoda</taxon>
        <taxon>Insecta</taxon>
        <taxon>Pterygota</taxon>
        <taxon>Neoptera</taxon>
        <taxon>Endopterygota</taxon>
        <taxon>Coleoptera</taxon>
        <taxon>Polyphaga</taxon>
        <taxon>Cucujiformia</taxon>
        <taxon>Curculionidae</taxon>
        <taxon>Dryophthorinae</taxon>
        <taxon>Sitophilus</taxon>
    </lineage>
</organism>
<dbReference type="PANTHER" id="PTHR34339">
    <property type="entry name" value="STIMULATOR OF INTERFERON GENES PROTEIN"/>
    <property type="match status" value="1"/>
</dbReference>
<feature type="transmembrane region" description="Helical" evidence="1">
    <location>
        <begin position="60"/>
        <end position="77"/>
    </location>
</feature>
<dbReference type="GO" id="GO:0061507">
    <property type="term" value="F:2',3'-cyclic GMP-AMP binding"/>
    <property type="evidence" value="ECO:0007669"/>
    <property type="project" value="TreeGrafter"/>
</dbReference>
<dbReference type="OrthoDB" id="6053839at2759"/>
<dbReference type="GeneID" id="115881083"/>
<dbReference type="GO" id="GO:0035438">
    <property type="term" value="F:cyclic-di-GMP binding"/>
    <property type="evidence" value="ECO:0007669"/>
    <property type="project" value="TreeGrafter"/>
</dbReference>
<dbReference type="Gene3D" id="3.40.50.12100">
    <property type="entry name" value="Stimulator of interferon genes protein"/>
    <property type="match status" value="1"/>
</dbReference>
<evidence type="ECO:0000256" key="1">
    <source>
        <dbReference type="SAM" id="Phobius"/>
    </source>
</evidence>
<keyword evidence="1" id="KW-0812">Transmembrane</keyword>